<dbReference type="GO" id="GO:0016787">
    <property type="term" value="F:hydrolase activity"/>
    <property type="evidence" value="ECO:0007669"/>
    <property type="project" value="UniProtKB-KW"/>
</dbReference>
<reference evidence="4 5" key="1">
    <citation type="submission" date="2024-04" db="EMBL/GenBank/DDBJ databases">
        <title>Screening of coral probiotics and analysis of their probiotic properties.</title>
        <authorList>
            <person name="Wang S."/>
        </authorList>
    </citation>
    <scope>NUCLEOTIDE SEQUENCE [LARGE SCALE GENOMIC DNA]</scope>
    <source>
        <strain evidence="4 5">GXU-Z9</strain>
    </source>
</reference>
<feature type="signal peptide" evidence="2">
    <location>
        <begin position="1"/>
        <end position="32"/>
    </location>
</feature>
<proteinExistence type="predicted"/>
<dbReference type="PANTHER" id="PTHR43283:SF11">
    <property type="entry name" value="BETA-LACTAMASE-RELATED DOMAIN-CONTAINING PROTEIN"/>
    <property type="match status" value="1"/>
</dbReference>
<evidence type="ECO:0000313" key="5">
    <source>
        <dbReference type="Proteomes" id="UP001472074"/>
    </source>
</evidence>
<evidence type="ECO:0000313" key="4">
    <source>
        <dbReference type="EMBL" id="WZP05949.1"/>
    </source>
</evidence>
<dbReference type="Proteomes" id="UP001472074">
    <property type="component" value="Chromosome"/>
</dbReference>
<gene>
    <name evidence="4" type="ORF">AADC60_17900</name>
</gene>
<protein>
    <submittedName>
        <fullName evidence="4">Serine hydrolase</fullName>
    </submittedName>
</protein>
<dbReference type="RefSeq" id="WP_217025485.1">
    <property type="nucleotide sequence ID" value="NZ_CP151651.1"/>
</dbReference>
<accession>A0ABZ2ZCT1</accession>
<dbReference type="EMBL" id="CP151651">
    <property type="protein sequence ID" value="WZP05949.1"/>
    <property type="molecule type" value="Genomic_DNA"/>
</dbReference>
<dbReference type="Pfam" id="PF00144">
    <property type="entry name" value="Beta-lactamase"/>
    <property type="match status" value="1"/>
</dbReference>
<sequence length="579" mass="64125">MKVHKIKGGSMKHKTKLIALSAALSTSLFIPAAYPASAQSAEGVKPTMERKDHKEVKYKSHPIFSWDRPGPISPILHPGSAAGAGMVQQPLNEIDPLMEGMISEGVMPGAVTFVARRGHIVKQDAYGYSYRYTDDKFTEAQNPIEMTEDTIFDLASISKIFTTTAAMILYDDGRFQLDDPVAKYIPEFAENGKENVTIRQLMTHTSGFTAWIPLYSQGSSRDDRMQIVFKHPLANEPGEAYTYSDLNMITLGAIIERLSGQSLDEFVKKRITKPLGMKDTMYNPPESLKHRIAATEYQPAIGRGLVWGEVHDENAWSLNGVAGHAGVFSTASDLAKLAHMYVNDGHYGGKRILKEETVKMLIQNQIPQFPGNDHGLGWELGQGWFMDALSEGTSLGHTGYTGTSIVINRNNGTIAILLTNRVHPSRNTVTTNIARRAFARQVADSIPVAIPGKGDAWFSGYGDKIQHNLTAKVDLNEEAVLSFDTWYRTETNADMAFVEVSEDGVNWTQAAQPLTGSSIDWKNEKLTIPEGTSHIRFRYQTDSTVNGRGWYVDNVKLRLSDGKKVTPAFSGNGWKKRNY</sequence>
<organism evidence="4 5">
    <name type="scientific">Cytobacillus pseudoceanisediminis</name>
    <dbReference type="NCBI Taxonomy" id="3051614"/>
    <lineage>
        <taxon>Bacteria</taxon>
        <taxon>Bacillati</taxon>
        <taxon>Bacillota</taxon>
        <taxon>Bacilli</taxon>
        <taxon>Bacillales</taxon>
        <taxon>Bacillaceae</taxon>
        <taxon>Cytobacillus</taxon>
    </lineage>
</organism>
<evidence type="ECO:0000256" key="2">
    <source>
        <dbReference type="SAM" id="SignalP"/>
    </source>
</evidence>
<name>A0ABZ2ZCT1_9BACI</name>
<keyword evidence="5" id="KW-1185">Reference proteome</keyword>
<evidence type="ECO:0000256" key="1">
    <source>
        <dbReference type="ARBA" id="ARBA00022801"/>
    </source>
</evidence>
<keyword evidence="2" id="KW-0732">Signal</keyword>
<feature type="domain" description="Beta-lactamase-related" evidence="3">
    <location>
        <begin position="98"/>
        <end position="434"/>
    </location>
</feature>
<dbReference type="InterPro" id="IPR050789">
    <property type="entry name" value="Diverse_Enzym_Activities"/>
</dbReference>
<keyword evidence="1 4" id="KW-0378">Hydrolase</keyword>
<dbReference type="PANTHER" id="PTHR43283">
    <property type="entry name" value="BETA-LACTAMASE-RELATED"/>
    <property type="match status" value="1"/>
</dbReference>
<evidence type="ECO:0000259" key="3">
    <source>
        <dbReference type="Pfam" id="PF00144"/>
    </source>
</evidence>
<dbReference type="Pfam" id="PF20773">
    <property type="entry name" value="InhA-like_MAM"/>
    <property type="match status" value="1"/>
</dbReference>
<dbReference type="InterPro" id="IPR001466">
    <property type="entry name" value="Beta-lactam-related"/>
</dbReference>
<feature type="chain" id="PRO_5047039503" evidence="2">
    <location>
        <begin position="33"/>
        <end position="579"/>
    </location>
</feature>